<feature type="domain" description="Diacylglycerol glucosyltransferase N-terminal" evidence="6">
    <location>
        <begin position="17"/>
        <end position="181"/>
    </location>
</feature>
<dbReference type="Gene3D" id="3.40.50.2000">
    <property type="entry name" value="Glycogen Phosphorylase B"/>
    <property type="match status" value="1"/>
</dbReference>
<evidence type="ECO:0000259" key="5">
    <source>
        <dbReference type="Pfam" id="PF04101"/>
    </source>
</evidence>
<comment type="similarity">
    <text evidence="2">Belongs to the glycosyltransferase 28 family.</text>
</comment>
<name>A0A8D5UFV0_9BACL</name>
<dbReference type="EMBL" id="AP024601">
    <property type="protein sequence ID" value="BCU82339.1"/>
    <property type="molecule type" value="Genomic_DNA"/>
</dbReference>
<evidence type="ECO:0000256" key="3">
    <source>
        <dbReference type="ARBA" id="ARBA00022676"/>
    </source>
</evidence>
<dbReference type="Pfam" id="PF04101">
    <property type="entry name" value="Glyco_tran_28_C"/>
    <property type="match status" value="1"/>
</dbReference>
<dbReference type="GO" id="GO:0016020">
    <property type="term" value="C:membrane"/>
    <property type="evidence" value="ECO:0007669"/>
    <property type="project" value="UniProtKB-SubCell"/>
</dbReference>
<protein>
    <submittedName>
        <fullName evidence="7">UDP-glucuronosyltransferase</fullName>
    </submittedName>
</protein>
<keyword evidence="3" id="KW-0328">Glycosyltransferase</keyword>
<evidence type="ECO:0000256" key="4">
    <source>
        <dbReference type="ARBA" id="ARBA00022679"/>
    </source>
</evidence>
<sequence length="371" mass="41379">MTDKVLILTEQIGGNGHFKAAQAIQKGLAHTAPQLQTEIACGMPLVNPSLEQMVRKCYLHTLQYAPHLWGAAYRREGELSHWFKTPLGKVVAKRLKDWVEQVQPRAVVCTHALCLSAMGRIKGRMKRPFALGAAITDFDVNGFWVDPAVDFYLVAHERVEQRLRQRFGITPSRIHVTGIPIDPAFSVQQPAKSELRQMLGLDGQRLTVLIMGGGVGLGPMEACLTSFCRDWPEVQLVVVTGKNESLFRRLTDRFGDADQVRVLGFVDRMAQWMNASDWIVSKPGGLTSSEALAAGLPLVICRPIPGQEERNTRFLLHQRVAVRQDSPSAIPRQMQSMQTEDAQWLRMRTKALELGRPDSALRAADVILSIM</sequence>
<dbReference type="Pfam" id="PF06925">
    <property type="entry name" value="MGDG_synth"/>
    <property type="match status" value="1"/>
</dbReference>
<dbReference type="InterPro" id="IPR009695">
    <property type="entry name" value="Diacylglyc_glucosyltr_N"/>
</dbReference>
<dbReference type="AlphaFoldDB" id="A0A8D5UFV0"/>
<evidence type="ECO:0000259" key="6">
    <source>
        <dbReference type="Pfam" id="PF06925"/>
    </source>
</evidence>
<organism evidence="7 8">
    <name type="scientific">Polycladomyces abyssicola</name>
    <dbReference type="NCBI Taxonomy" id="1125966"/>
    <lineage>
        <taxon>Bacteria</taxon>
        <taxon>Bacillati</taxon>
        <taxon>Bacillota</taxon>
        <taxon>Bacilli</taxon>
        <taxon>Bacillales</taxon>
        <taxon>Thermoactinomycetaceae</taxon>
        <taxon>Polycladomyces</taxon>
    </lineage>
</organism>
<reference evidence="7" key="1">
    <citation type="journal article" date="2013" name="Int. J. Syst. Evol. Microbiol.">
        <title>Polycladomyces abyssicola gen. nov., sp. nov., a thermophilic filamentous bacterium isolated from hemipelagic sediment.</title>
        <authorList>
            <person name="Tsubouchi T."/>
            <person name="Shimane Y."/>
            <person name="Mori K."/>
            <person name="Usui K."/>
            <person name="Hiraki T."/>
            <person name="Tame A."/>
            <person name="Uematsu K."/>
            <person name="Maruyama T."/>
            <person name="Hatada Y."/>
        </authorList>
    </citation>
    <scope>NUCLEOTIDE SEQUENCE</scope>
    <source>
        <strain evidence="7">JIR-001</strain>
    </source>
</reference>
<gene>
    <name evidence="7" type="ORF">JIR001_21220</name>
</gene>
<accession>A0A8D5UFV0</accession>
<keyword evidence="4" id="KW-0808">Transferase</keyword>
<dbReference type="RefSeq" id="WP_212772687.1">
    <property type="nucleotide sequence ID" value="NZ_AP024601.1"/>
</dbReference>
<dbReference type="GO" id="GO:0009247">
    <property type="term" value="P:glycolipid biosynthetic process"/>
    <property type="evidence" value="ECO:0007669"/>
    <property type="project" value="InterPro"/>
</dbReference>
<keyword evidence="8" id="KW-1185">Reference proteome</keyword>
<evidence type="ECO:0000313" key="8">
    <source>
        <dbReference type="Proteomes" id="UP000677436"/>
    </source>
</evidence>
<dbReference type="Proteomes" id="UP000677436">
    <property type="component" value="Chromosome"/>
</dbReference>
<dbReference type="SUPFAM" id="SSF53756">
    <property type="entry name" value="UDP-Glycosyltransferase/glycogen phosphorylase"/>
    <property type="match status" value="1"/>
</dbReference>
<comment type="subcellular location">
    <subcellularLocation>
        <location evidence="1">Membrane</location>
    </subcellularLocation>
</comment>
<dbReference type="InterPro" id="IPR007235">
    <property type="entry name" value="Glyco_trans_28_C"/>
</dbReference>
<dbReference type="GO" id="GO:0016758">
    <property type="term" value="F:hexosyltransferase activity"/>
    <property type="evidence" value="ECO:0007669"/>
    <property type="project" value="InterPro"/>
</dbReference>
<dbReference type="PANTHER" id="PTHR43025">
    <property type="entry name" value="MONOGALACTOSYLDIACYLGLYCEROL SYNTHASE"/>
    <property type="match status" value="1"/>
</dbReference>
<evidence type="ECO:0000313" key="7">
    <source>
        <dbReference type="EMBL" id="BCU82339.1"/>
    </source>
</evidence>
<dbReference type="PANTHER" id="PTHR43025:SF3">
    <property type="entry name" value="MONOGALACTOSYLDIACYLGLYCEROL SYNTHASE 1, CHLOROPLASTIC"/>
    <property type="match status" value="1"/>
</dbReference>
<feature type="domain" description="Glycosyl transferase family 28 C-terminal" evidence="5">
    <location>
        <begin position="207"/>
        <end position="319"/>
    </location>
</feature>
<proteinExistence type="inferred from homology"/>
<evidence type="ECO:0000256" key="1">
    <source>
        <dbReference type="ARBA" id="ARBA00004370"/>
    </source>
</evidence>
<dbReference type="InterPro" id="IPR050519">
    <property type="entry name" value="Glycosyltransf_28_UgtP"/>
</dbReference>
<evidence type="ECO:0000256" key="2">
    <source>
        <dbReference type="ARBA" id="ARBA00006962"/>
    </source>
</evidence>
<dbReference type="KEGG" id="pabs:JIR001_21220"/>
<reference evidence="7" key="2">
    <citation type="journal article" date="2021" name="Microbiol. Resour. Announc.">
        <title>Complete Genome Sequence of Polycladomyces abyssicola JIR-001T, Isolated from Hemipelagic Sediment in Deep Seawater.</title>
        <authorList>
            <person name="Tsubouchi T."/>
            <person name="Kaneko Y."/>
        </authorList>
    </citation>
    <scope>NUCLEOTIDE SEQUENCE</scope>
    <source>
        <strain evidence="7">JIR-001</strain>
    </source>
</reference>